<protein>
    <submittedName>
        <fullName evidence="1">Uncharacterized protein</fullName>
    </submittedName>
</protein>
<proteinExistence type="predicted"/>
<dbReference type="AlphaFoldDB" id="A0A9X9BNW1"/>
<organism evidence="1 2">
    <name type="scientific">Pseudomonas marginalis</name>
    <name type="common">Pseudomonas panacis</name>
    <dbReference type="NCBI Taxonomy" id="298"/>
    <lineage>
        <taxon>Bacteria</taxon>
        <taxon>Pseudomonadati</taxon>
        <taxon>Pseudomonadota</taxon>
        <taxon>Gammaproteobacteria</taxon>
        <taxon>Pseudomonadales</taxon>
        <taxon>Pseudomonadaceae</taxon>
        <taxon>Pseudomonas</taxon>
    </lineage>
</organism>
<dbReference type="OrthoDB" id="6893637at2"/>
<gene>
    <name evidence="1" type="ORF">FIV41_26425</name>
</gene>
<reference evidence="1 2" key="1">
    <citation type="submission" date="2019-06" db="EMBL/GenBank/DDBJ databases">
        <title>Pseudomonas bimorpha sp. nov. isolated from bovine raw milk and skim milk concentrate.</title>
        <authorList>
            <person name="Hofmann K."/>
            <person name="Huptas C."/>
            <person name="Doll E."/>
            <person name="Scherer S."/>
            <person name="Wenning M."/>
        </authorList>
    </citation>
    <scope>NUCLEOTIDE SEQUENCE [LARGE SCALE GENOMIC DNA]</scope>
    <source>
        <strain evidence="1 2">DSM 13124</strain>
    </source>
</reference>
<accession>A0A9X9BNW1</accession>
<comment type="caution">
    <text evidence="1">The sequence shown here is derived from an EMBL/GenBank/DDBJ whole genome shotgun (WGS) entry which is preliminary data.</text>
</comment>
<sequence>MSERDIENLLVELHPSSRGKVRFKAGKQIHSAMLDVKNESRTYFVEDCAPFNLDDQEAMALDDLLISYLGPVRY</sequence>
<evidence type="ECO:0000313" key="1">
    <source>
        <dbReference type="EMBL" id="TWR52300.1"/>
    </source>
</evidence>
<dbReference type="Proteomes" id="UP000316123">
    <property type="component" value="Unassembled WGS sequence"/>
</dbReference>
<dbReference type="EMBL" id="VFEQ01000025">
    <property type="protein sequence ID" value="TWR52300.1"/>
    <property type="molecule type" value="Genomic_DNA"/>
</dbReference>
<name>A0A9X9BNW1_PSEMA</name>
<evidence type="ECO:0000313" key="2">
    <source>
        <dbReference type="Proteomes" id="UP000316123"/>
    </source>
</evidence>
<dbReference type="RefSeq" id="WP_143045106.1">
    <property type="nucleotide sequence ID" value="NZ_FNSU01000002.1"/>
</dbReference>